<dbReference type="EMBL" id="JAVXUP010000736">
    <property type="protein sequence ID" value="KAK3021914.1"/>
    <property type="molecule type" value="Genomic_DNA"/>
</dbReference>
<protein>
    <recommendedName>
        <fullName evidence="2">VQ domain-containing protein</fullName>
    </recommendedName>
</protein>
<comment type="caution">
    <text evidence="3">The sequence shown here is derived from an EMBL/GenBank/DDBJ whole genome shotgun (WGS) entry which is preliminary data.</text>
</comment>
<reference evidence="3" key="1">
    <citation type="submission" date="2022-12" db="EMBL/GenBank/DDBJ databases">
        <title>Draft genome assemblies for two species of Escallonia (Escalloniales).</title>
        <authorList>
            <person name="Chanderbali A."/>
            <person name="Dervinis C."/>
            <person name="Anghel I."/>
            <person name="Soltis D."/>
            <person name="Soltis P."/>
            <person name="Zapata F."/>
        </authorList>
    </citation>
    <scope>NUCLEOTIDE SEQUENCE</scope>
    <source>
        <strain evidence="3">UCBG64.0493</strain>
        <tissue evidence="3">Leaf</tissue>
    </source>
</reference>
<dbReference type="PANTHER" id="PTHR34794">
    <property type="entry name" value="EXPRESSED PROTEIN"/>
    <property type="match status" value="1"/>
</dbReference>
<feature type="domain" description="VQ" evidence="2">
    <location>
        <begin position="50"/>
        <end position="70"/>
    </location>
</feature>
<feature type="region of interest" description="Disordered" evidence="1">
    <location>
        <begin position="1"/>
        <end position="29"/>
    </location>
</feature>
<evidence type="ECO:0000259" key="2">
    <source>
        <dbReference type="Pfam" id="PF05678"/>
    </source>
</evidence>
<accession>A0AA89AYI7</accession>
<gene>
    <name evidence="3" type="ORF">RJ639_045208</name>
</gene>
<feature type="compositionally biased region" description="Low complexity" evidence="1">
    <location>
        <begin position="1"/>
        <end position="16"/>
    </location>
</feature>
<dbReference type="AlphaFoldDB" id="A0AA89AYI7"/>
<dbReference type="InterPro" id="IPR039610">
    <property type="entry name" value="VQ29"/>
</dbReference>
<proteinExistence type="predicted"/>
<sequence length="296" mass="32676">MESYSYAYSSSSSSSYPREERKPFVSSLHSVRRSTPAKIMKKPIAPLPPTPPKIYKVDSINFKAVVQKLTSVPKFQTGRLQEVAPPPLNISTPFSSDYCGKITEPRQLLHSPPLSATFRDLMNETLETQTSSKLSESLGVPSSLGFTLSPKRSESWGALSPLGFTSSPASLAWCSFAFLSPGTVSSMGQSTIWDENARMKKSKSISLLASFHMLASHSKKEIEEPSKSKEGMIKLRTLSFFACEREQTNRHTAVSLLHTAVYFIKVTEDSSNREKTTHSGCLIQNRAQESANKADL</sequence>
<evidence type="ECO:0000313" key="4">
    <source>
        <dbReference type="Proteomes" id="UP001188597"/>
    </source>
</evidence>
<dbReference type="Proteomes" id="UP001188597">
    <property type="component" value="Unassembled WGS sequence"/>
</dbReference>
<dbReference type="PANTHER" id="PTHR34794:SF1">
    <property type="entry name" value="OS10G0101800 PROTEIN"/>
    <property type="match status" value="1"/>
</dbReference>
<organism evidence="3 4">
    <name type="scientific">Escallonia herrerae</name>
    <dbReference type="NCBI Taxonomy" id="1293975"/>
    <lineage>
        <taxon>Eukaryota</taxon>
        <taxon>Viridiplantae</taxon>
        <taxon>Streptophyta</taxon>
        <taxon>Embryophyta</taxon>
        <taxon>Tracheophyta</taxon>
        <taxon>Spermatophyta</taxon>
        <taxon>Magnoliopsida</taxon>
        <taxon>eudicotyledons</taxon>
        <taxon>Gunneridae</taxon>
        <taxon>Pentapetalae</taxon>
        <taxon>asterids</taxon>
        <taxon>campanulids</taxon>
        <taxon>Escalloniales</taxon>
        <taxon>Escalloniaceae</taxon>
        <taxon>Escallonia</taxon>
    </lineage>
</organism>
<name>A0AA89AYI7_9ASTE</name>
<dbReference type="InterPro" id="IPR008889">
    <property type="entry name" value="VQ"/>
</dbReference>
<evidence type="ECO:0000256" key="1">
    <source>
        <dbReference type="SAM" id="MobiDB-lite"/>
    </source>
</evidence>
<evidence type="ECO:0000313" key="3">
    <source>
        <dbReference type="EMBL" id="KAK3021914.1"/>
    </source>
</evidence>
<dbReference type="Pfam" id="PF05678">
    <property type="entry name" value="VQ"/>
    <property type="match status" value="1"/>
</dbReference>
<keyword evidence="4" id="KW-1185">Reference proteome</keyword>